<comment type="caution">
    <text evidence="1">The sequence shown here is derived from an EMBL/GenBank/DDBJ whole genome shotgun (WGS) entry which is preliminary data.</text>
</comment>
<keyword evidence="2" id="KW-1185">Reference proteome</keyword>
<dbReference type="AlphaFoldDB" id="A0AA39YPJ5"/>
<dbReference type="InterPro" id="IPR032710">
    <property type="entry name" value="NTF2-like_dom_sf"/>
</dbReference>
<dbReference type="EMBL" id="JAULSV010000001">
    <property type="protein sequence ID" value="KAK0654885.1"/>
    <property type="molecule type" value="Genomic_DNA"/>
</dbReference>
<proteinExistence type="predicted"/>
<sequence>MSSLRETIDKTLRVFLAGYIDGAQDATKLSTVLTPDCLRTFAPLSFLNSIGAPADAALDNKTYEGFYAAELDVAWGKSLDDVGNVVIDLEAKTAAATTVYTMEFKDGELFRFEFAWFLKFNEDGTAITKVLEWVDTAETTKYHARIKELQAKGKE</sequence>
<organism evidence="1 2">
    <name type="scientific">Cercophora newfieldiana</name>
    <dbReference type="NCBI Taxonomy" id="92897"/>
    <lineage>
        <taxon>Eukaryota</taxon>
        <taxon>Fungi</taxon>
        <taxon>Dikarya</taxon>
        <taxon>Ascomycota</taxon>
        <taxon>Pezizomycotina</taxon>
        <taxon>Sordariomycetes</taxon>
        <taxon>Sordariomycetidae</taxon>
        <taxon>Sordariales</taxon>
        <taxon>Lasiosphaeriaceae</taxon>
        <taxon>Cercophora</taxon>
    </lineage>
</organism>
<dbReference type="Proteomes" id="UP001174936">
    <property type="component" value="Unassembled WGS sequence"/>
</dbReference>
<evidence type="ECO:0000313" key="1">
    <source>
        <dbReference type="EMBL" id="KAK0654885.1"/>
    </source>
</evidence>
<protein>
    <submittedName>
        <fullName evidence="1">Uncharacterized protein</fullName>
    </submittedName>
</protein>
<dbReference type="SUPFAM" id="SSF54427">
    <property type="entry name" value="NTF2-like"/>
    <property type="match status" value="1"/>
</dbReference>
<accession>A0AA39YPJ5</accession>
<gene>
    <name evidence="1" type="ORF">B0T16DRAFT_395808</name>
</gene>
<reference evidence="1" key="1">
    <citation type="submission" date="2023-06" db="EMBL/GenBank/DDBJ databases">
        <title>Genome-scale phylogeny and comparative genomics of the fungal order Sordariales.</title>
        <authorList>
            <consortium name="Lawrence Berkeley National Laboratory"/>
            <person name="Hensen N."/>
            <person name="Bonometti L."/>
            <person name="Westerberg I."/>
            <person name="Brannstrom I.O."/>
            <person name="Guillou S."/>
            <person name="Cros-Aarteil S."/>
            <person name="Calhoun S."/>
            <person name="Haridas S."/>
            <person name="Kuo A."/>
            <person name="Mondo S."/>
            <person name="Pangilinan J."/>
            <person name="Riley R."/>
            <person name="Labutti K."/>
            <person name="Andreopoulos B."/>
            <person name="Lipzen A."/>
            <person name="Chen C."/>
            <person name="Yanf M."/>
            <person name="Daum C."/>
            <person name="Ng V."/>
            <person name="Clum A."/>
            <person name="Steindorff A."/>
            <person name="Ohm R."/>
            <person name="Martin F."/>
            <person name="Silar P."/>
            <person name="Natvig D."/>
            <person name="Lalanne C."/>
            <person name="Gautier V."/>
            <person name="Ament-Velasquez S.L."/>
            <person name="Kruys A."/>
            <person name="Hutchinson M.I."/>
            <person name="Powell A.J."/>
            <person name="Barry K."/>
            <person name="Miller A.N."/>
            <person name="Grigoriev I.V."/>
            <person name="Debuchy R."/>
            <person name="Gladieux P."/>
            <person name="Thoren M.H."/>
            <person name="Johannesson H."/>
        </authorList>
    </citation>
    <scope>NUCLEOTIDE SEQUENCE</scope>
    <source>
        <strain evidence="1">SMH2532-1</strain>
    </source>
</reference>
<name>A0AA39YPJ5_9PEZI</name>
<evidence type="ECO:0000313" key="2">
    <source>
        <dbReference type="Proteomes" id="UP001174936"/>
    </source>
</evidence>